<name>A0A811BNZ7_9VIRU</name>
<dbReference type="EMBL" id="LC625835">
    <property type="protein sequence ID" value="BCU03673.1"/>
    <property type="molecule type" value="Genomic_DNA"/>
</dbReference>
<dbReference type="Proteomes" id="UP001253637">
    <property type="component" value="Segment"/>
</dbReference>
<accession>A0A811BNZ7</accession>
<reference evidence="1" key="1">
    <citation type="submission" date="2021-04" db="EMBL/GenBank/DDBJ databases">
        <title>Draft Genome Sequence of Pandoravirus japonicus, Isolated from the Sabaishi River of Niigata, Japan.</title>
        <authorList>
            <person name="Hosokawa N."/>
            <person name="Takahashi H."/>
            <person name="Aoki K."/>
            <person name="Takemura M."/>
        </authorList>
    </citation>
    <scope>NUCLEOTIDE SEQUENCE</scope>
</reference>
<evidence type="ECO:0000313" key="2">
    <source>
        <dbReference type="Proteomes" id="UP001253637"/>
    </source>
</evidence>
<evidence type="ECO:0000313" key="1">
    <source>
        <dbReference type="EMBL" id="BCU03673.1"/>
    </source>
</evidence>
<protein>
    <submittedName>
        <fullName evidence="1">Uncharacterized protein</fullName>
    </submittedName>
</protein>
<sequence>MPAGIGPTDALDPEGAARPHHRIRNCWLRPVIRHRRKLARINRIEFVRFPCALCPHLFPFFYCGLLARQEFHTCDLAALSRSARAALESRPPAD</sequence>
<organism evidence="1 2">
    <name type="scientific">Pandoravirus japonicus</name>
    <dbReference type="NCBI Taxonomy" id="2823154"/>
    <lineage>
        <taxon>Viruses</taxon>
        <taxon>Pandoravirus</taxon>
    </lineage>
</organism>
<proteinExistence type="predicted"/>